<feature type="transmembrane region" description="Helical" evidence="1">
    <location>
        <begin position="12"/>
        <end position="31"/>
    </location>
</feature>
<protein>
    <submittedName>
        <fullName evidence="2">Uncharacterized protein</fullName>
    </submittedName>
</protein>
<sequence>MSKIIDKLLKFFKENIGLSLLTLISLMWVLFKQPLLSIGFMKKIEPIFDSVALGIVSSDVFYCFTVYIPEKKRKQKINQQFKSSVDELRIIFFSLKNQLETLVACIDKNKDNFEKLDNKVLIDGCEKWDVIFDTNKIFSINSLDNNIMSADVYLSNINALNNFYINNIYLTIEIDKYYSTIAKRKNNRFINDVALKQYYTNIRNDISDILKQCSDK</sequence>
<gene>
    <name evidence="2" type="ORF">G6Z34_08545</name>
</gene>
<reference evidence="2 3" key="1">
    <citation type="submission" date="2020-02" db="EMBL/GenBank/DDBJ databases">
        <title>Genomic Insights into the Phylogeny and Genetic Plasticity of the Human and Animal Enteric Pathogen Clostridium perfringens.</title>
        <authorList>
            <person name="Feng Y."/>
            <person name="Hu Y."/>
        </authorList>
    </citation>
    <scope>NUCLEOTIDE SEQUENCE [LARGE SCALE GENOMIC DNA]</scope>
    <source>
        <strain evidence="2 3">CP-40</strain>
    </source>
</reference>
<keyword evidence="1" id="KW-0472">Membrane</keyword>
<name>A0AAP7BVT0_CLOPF</name>
<feature type="transmembrane region" description="Helical" evidence="1">
    <location>
        <begin position="51"/>
        <end position="68"/>
    </location>
</feature>
<keyword evidence="1" id="KW-1133">Transmembrane helix</keyword>
<keyword evidence="1" id="KW-0812">Transmembrane</keyword>
<evidence type="ECO:0000313" key="2">
    <source>
        <dbReference type="EMBL" id="NGU30158.1"/>
    </source>
</evidence>
<evidence type="ECO:0000313" key="3">
    <source>
        <dbReference type="Proteomes" id="UP000481454"/>
    </source>
</evidence>
<evidence type="ECO:0000256" key="1">
    <source>
        <dbReference type="SAM" id="Phobius"/>
    </source>
</evidence>
<accession>A0AAP7BVT0</accession>
<dbReference type="Proteomes" id="UP000481454">
    <property type="component" value="Unassembled WGS sequence"/>
</dbReference>
<comment type="caution">
    <text evidence="2">The sequence shown here is derived from an EMBL/GenBank/DDBJ whole genome shotgun (WGS) entry which is preliminary data.</text>
</comment>
<dbReference type="AlphaFoldDB" id="A0AAP7BVT0"/>
<organism evidence="2 3">
    <name type="scientific">Clostridium perfringens</name>
    <dbReference type="NCBI Taxonomy" id="1502"/>
    <lineage>
        <taxon>Bacteria</taxon>
        <taxon>Bacillati</taxon>
        <taxon>Bacillota</taxon>
        <taxon>Clostridia</taxon>
        <taxon>Eubacteriales</taxon>
        <taxon>Clostridiaceae</taxon>
        <taxon>Clostridium</taxon>
    </lineage>
</organism>
<dbReference type="EMBL" id="JAALLZ010000002">
    <property type="protein sequence ID" value="NGU30158.1"/>
    <property type="molecule type" value="Genomic_DNA"/>
</dbReference>
<proteinExistence type="predicted"/>
<dbReference type="RefSeq" id="WP_003455708.1">
    <property type="nucleotide sequence ID" value="NZ_CATNWT010000001.1"/>
</dbReference>